<name>A0ABW8YYI1_9FLAO</name>
<feature type="chain" id="PRO_5047464477" evidence="1">
    <location>
        <begin position="26"/>
        <end position="275"/>
    </location>
</feature>
<dbReference type="EMBL" id="JBELPZ010000015">
    <property type="protein sequence ID" value="MFL9845323.1"/>
    <property type="molecule type" value="Genomic_DNA"/>
</dbReference>
<evidence type="ECO:0000313" key="2">
    <source>
        <dbReference type="EMBL" id="MFL9845323.1"/>
    </source>
</evidence>
<dbReference type="InterPro" id="IPR025345">
    <property type="entry name" value="DUF4249"/>
</dbReference>
<reference evidence="2 3" key="1">
    <citation type="submission" date="2024-06" db="EMBL/GenBank/DDBJ databases">
        <authorList>
            <person name="Kaempfer P."/>
            <person name="Viver T."/>
        </authorList>
    </citation>
    <scope>NUCLEOTIDE SEQUENCE [LARGE SCALE GENOMIC DNA]</scope>
    <source>
        <strain evidence="2 3">ST-119</strain>
    </source>
</reference>
<proteinExistence type="predicted"/>
<gene>
    <name evidence="2" type="ORF">ABS766_12920</name>
</gene>
<dbReference type="Proteomes" id="UP001629156">
    <property type="component" value="Unassembled WGS sequence"/>
</dbReference>
<keyword evidence="3" id="KW-1185">Reference proteome</keyword>
<feature type="signal peptide" evidence="1">
    <location>
        <begin position="1"/>
        <end position="25"/>
    </location>
</feature>
<evidence type="ECO:0000313" key="3">
    <source>
        <dbReference type="Proteomes" id="UP001629156"/>
    </source>
</evidence>
<sequence>MKKKNVTLYKHIIVLILVSFSLVSCEDVIQADLDTGEAKLVVDAEILWQKGTDGAVQTIKISRMAAYYNPQTPKVTGAVVYISNSAGTQFAFEETAPGIYTCTSFVPVLNENYTLHVAADGQEYTANETLMPVAEIDHTEQSENGGFSGDEPEVAIYFNDPAGQANYYLTSFITHTLPYPDYYLSDDELTDGNAIRADYSHDDLVAGDALQITVRGISHQFYNYMNLILSAADSDPFSTPPANIKGNILNIEGNGTPALGYFRLSETDYIEYIMQ</sequence>
<dbReference type="RefSeq" id="WP_408085603.1">
    <property type="nucleotide sequence ID" value="NZ_JBELPZ010000015.1"/>
</dbReference>
<dbReference type="PROSITE" id="PS51257">
    <property type="entry name" value="PROKAR_LIPOPROTEIN"/>
    <property type="match status" value="1"/>
</dbReference>
<keyword evidence="1" id="KW-0732">Signal</keyword>
<organism evidence="2 3">
    <name type="scientific">Flavobacterium rhizosphaerae</name>
    <dbReference type="NCBI Taxonomy" id="3163298"/>
    <lineage>
        <taxon>Bacteria</taxon>
        <taxon>Pseudomonadati</taxon>
        <taxon>Bacteroidota</taxon>
        <taxon>Flavobacteriia</taxon>
        <taxon>Flavobacteriales</taxon>
        <taxon>Flavobacteriaceae</taxon>
        <taxon>Flavobacterium</taxon>
    </lineage>
</organism>
<protein>
    <submittedName>
        <fullName evidence="2">DUF4249 domain-containing protein</fullName>
    </submittedName>
</protein>
<comment type="caution">
    <text evidence="2">The sequence shown here is derived from an EMBL/GenBank/DDBJ whole genome shotgun (WGS) entry which is preliminary data.</text>
</comment>
<dbReference type="Pfam" id="PF14054">
    <property type="entry name" value="DUF4249"/>
    <property type="match status" value="1"/>
</dbReference>
<accession>A0ABW8YYI1</accession>
<evidence type="ECO:0000256" key="1">
    <source>
        <dbReference type="SAM" id="SignalP"/>
    </source>
</evidence>